<dbReference type="AlphaFoldDB" id="A0A2A9PIK7"/>
<evidence type="ECO:0000256" key="11">
    <source>
        <dbReference type="PIRSR" id="PIRSR000439-1"/>
    </source>
</evidence>
<evidence type="ECO:0000256" key="10">
    <source>
        <dbReference type="PIRNR" id="PIRNR000439"/>
    </source>
</evidence>
<feature type="region of interest" description="Disordered" evidence="12">
    <location>
        <begin position="1"/>
        <end position="76"/>
    </location>
</feature>
<dbReference type="EMBL" id="LAZP02000111">
    <property type="protein sequence ID" value="PFH60717.1"/>
    <property type="molecule type" value="Genomic_DNA"/>
</dbReference>
<organism evidence="14 15">
    <name type="scientific">Ophiocordyceps unilateralis</name>
    <name type="common">Zombie-ant fungus</name>
    <name type="synonym">Torrubia unilateralis</name>
    <dbReference type="NCBI Taxonomy" id="268505"/>
    <lineage>
        <taxon>Eukaryota</taxon>
        <taxon>Fungi</taxon>
        <taxon>Dikarya</taxon>
        <taxon>Ascomycota</taxon>
        <taxon>Pezizomycotina</taxon>
        <taxon>Sordariomycetes</taxon>
        <taxon>Hypocreomycetidae</taxon>
        <taxon>Hypocreales</taxon>
        <taxon>Ophiocordycipitaceae</taxon>
        <taxon>Ophiocordyceps</taxon>
    </lineage>
</organism>
<name>A0A2A9PIK7_OPHUN</name>
<feature type="transmembrane region" description="Helical" evidence="13">
    <location>
        <begin position="585"/>
        <end position="607"/>
    </location>
</feature>
<evidence type="ECO:0000256" key="7">
    <source>
        <dbReference type="ARBA" id="ARBA00023136"/>
    </source>
</evidence>
<evidence type="ECO:0000256" key="4">
    <source>
        <dbReference type="ARBA" id="ARBA00022692"/>
    </source>
</evidence>
<keyword evidence="3 10" id="KW-0808">Transferase</keyword>
<dbReference type="GO" id="GO:0008204">
    <property type="term" value="P:ergosterol metabolic process"/>
    <property type="evidence" value="ECO:0007669"/>
    <property type="project" value="TreeGrafter"/>
</dbReference>
<dbReference type="PANTHER" id="PTHR10408:SF23">
    <property type="entry name" value="STEROL O-ACYLTRANSFERASE 1-RELATED"/>
    <property type="match status" value="1"/>
</dbReference>
<evidence type="ECO:0000256" key="6">
    <source>
        <dbReference type="ARBA" id="ARBA00022989"/>
    </source>
</evidence>
<dbReference type="InterPro" id="IPR004299">
    <property type="entry name" value="MBOAT_fam"/>
</dbReference>
<feature type="transmembrane region" description="Helical" evidence="13">
    <location>
        <begin position="168"/>
        <end position="188"/>
    </location>
</feature>
<feature type="compositionally biased region" description="Low complexity" evidence="12">
    <location>
        <begin position="278"/>
        <end position="295"/>
    </location>
</feature>
<evidence type="ECO:0000256" key="1">
    <source>
        <dbReference type="ARBA" id="ARBA00004477"/>
    </source>
</evidence>
<dbReference type="Pfam" id="PF03062">
    <property type="entry name" value="MBOAT"/>
    <property type="match status" value="1"/>
</dbReference>
<accession>A0A2A9PIK7</accession>
<reference evidence="14 15" key="2">
    <citation type="journal article" date="2017" name="Sci. Rep.">
        <title>Ant-infecting Ophiocordyceps genomes reveal a high diversity of potential behavioral manipulation genes and a possible major role for enterotoxins.</title>
        <authorList>
            <person name="de Bekker C."/>
            <person name="Ohm R.A."/>
            <person name="Evans H.C."/>
            <person name="Brachmann A."/>
            <person name="Hughes D.P."/>
        </authorList>
    </citation>
    <scope>NUCLEOTIDE SEQUENCE [LARGE SCALE GENOMIC DNA]</scope>
    <source>
        <strain evidence="14 15">SC16a</strain>
    </source>
</reference>
<keyword evidence="6 13" id="KW-1133">Transmembrane helix</keyword>
<dbReference type="PANTHER" id="PTHR10408">
    <property type="entry name" value="STEROL O-ACYLTRANSFERASE"/>
    <property type="match status" value="1"/>
</dbReference>
<reference evidence="14 15" key="1">
    <citation type="journal article" date="2015" name="BMC Genomics">
        <title>Gene expression during zombie ant biting behavior reflects the complexity underlying fungal parasitic behavioral manipulation.</title>
        <authorList>
            <person name="de Bekker C."/>
            <person name="Ohm R.A."/>
            <person name="Loreto R.G."/>
            <person name="Sebastian A."/>
            <person name="Albert I."/>
            <person name="Merrow M."/>
            <person name="Brachmann A."/>
            <person name="Hughes D.P."/>
        </authorList>
    </citation>
    <scope>NUCLEOTIDE SEQUENCE [LARGE SCALE GENOMIC DNA]</scope>
    <source>
        <strain evidence="14 15">SC16a</strain>
    </source>
</reference>
<feature type="region of interest" description="Disordered" evidence="12">
    <location>
        <begin position="278"/>
        <end position="317"/>
    </location>
</feature>
<keyword evidence="5 10" id="KW-0256">Endoplasmic reticulum</keyword>
<dbReference type="OrthoDB" id="10039049at2759"/>
<evidence type="ECO:0000256" key="8">
    <source>
        <dbReference type="ARBA" id="ARBA00023315"/>
    </source>
</evidence>
<keyword evidence="4 13" id="KW-0812">Transmembrane</keyword>
<evidence type="ECO:0000313" key="14">
    <source>
        <dbReference type="EMBL" id="PFH60717.1"/>
    </source>
</evidence>
<gene>
    <name evidence="14" type="ORF">XA68_10473</name>
</gene>
<comment type="similarity">
    <text evidence="2 10">Belongs to the membrane-bound acyltransferase family. Sterol o-acyltransferase subfamily.</text>
</comment>
<dbReference type="Proteomes" id="UP000037136">
    <property type="component" value="Unassembled WGS sequence"/>
</dbReference>
<evidence type="ECO:0000256" key="2">
    <source>
        <dbReference type="ARBA" id="ARBA00009010"/>
    </source>
</evidence>
<feature type="transmembrane region" description="Helical" evidence="13">
    <location>
        <begin position="406"/>
        <end position="425"/>
    </location>
</feature>
<comment type="function">
    <text evidence="9">Sterol O-acyltransferase that catalyzes the formation of stery esters.</text>
</comment>
<evidence type="ECO:0000256" key="5">
    <source>
        <dbReference type="ARBA" id="ARBA00022824"/>
    </source>
</evidence>
<feature type="active site" evidence="11">
    <location>
        <position position="545"/>
    </location>
</feature>
<dbReference type="InterPro" id="IPR014371">
    <property type="entry name" value="Oat_ACAT_DAG_ARE"/>
</dbReference>
<keyword evidence="15" id="KW-1185">Reference proteome</keyword>
<evidence type="ECO:0000256" key="12">
    <source>
        <dbReference type="SAM" id="MobiDB-lite"/>
    </source>
</evidence>
<evidence type="ECO:0000313" key="15">
    <source>
        <dbReference type="Proteomes" id="UP000037136"/>
    </source>
</evidence>
<evidence type="ECO:0000256" key="13">
    <source>
        <dbReference type="SAM" id="Phobius"/>
    </source>
</evidence>
<dbReference type="GO" id="GO:0005789">
    <property type="term" value="C:endoplasmic reticulum membrane"/>
    <property type="evidence" value="ECO:0007669"/>
    <property type="project" value="UniProtKB-SubCell"/>
</dbReference>
<dbReference type="PIRSF" id="PIRSF000439">
    <property type="entry name" value="Oat_ACAT_DAG_ARE"/>
    <property type="match status" value="1"/>
</dbReference>
<comment type="subcellular location">
    <subcellularLocation>
        <location evidence="1 10">Endoplasmic reticulum membrane</location>
        <topology evidence="1 10">Multi-pass membrane protein</topology>
    </subcellularLocation>
</comment>
<feature type="transmembrane region" description="Helical" evidence="13">
    <location>
        <begin position="208"/>
        <end position="224"/>
    </location>
</feature>
<keyword evidence="8 10" id="KW-0012">Acyltransferase</keyword>
<dbReference type="STRING" id="268505.A0A2A9PIK7"/>
<proteinExistence type="inferred from homology"/>
<feature type="transmembrane region" description="Helical" evidence="13">
    <location>
        <begin position="455"/>
        <end position="479"/>
    </location>
</feature>
<sequence length="608" mass="69516">MTSGARPPLRSQPPSARQTGGPRPVRPSPPGSDTPSEVEDYDDNVRPALSVAVRRRPVPSQRAASGHVLEGDDKGIQDLLRRSSERAKDPNAALSSRRKFAELVFTHRFSAFDPYNAAAANSPFHGFYNLFWLTIGIFVFKISVDNWHHYGTPLGPKDIMKTMFRRDVFVLLLSDGIMCGLTGVSWLLQKLVFYRWLSWDGAGWIIQHIWQTAFIAGVVSWTLVRDWPWTHTVYFVLHGLIMLMKQHSYAFYNGYLSTVYEKRRLLLSRLALLDAVDTASSPSTTSPPASAVDTSHLGEPPSGAAQRRHSLSQAPDGSDIDKIAEAIATRQPLDNQQIRLFGSIIKWEVDALADELRGIAVDASLAYPNNLTWVSHYKWIPLPTVVYELEYPRLSAIRWSYVAQKLVAMVGIIFVMIQVSQYSIYPVVMKTVEMKETGMPLLARVKEFPRLLSELLFPFMVEYLLAWYLIWETILNVLAELTRFADRTFYGPWWNSVSWDQFARDWNRPVHFFLLRHVYHSSISSMKVKKHTATLITFFFSACVHELVMWCLFKKLRGYLLFFQMTQLPLVWLSRTRCFKGRETLGNVMFWAGIVTCPSLLCSLYLVL</sequence>
<protein>
    <recommendedName>
        <fullName evidence="10">O-acyltransferase</fullName>
    </recommendedName>
</protein>
<evidence type="ECO:0000256" key="3">
    <source>
        <dbReference type="ARBA" id="ARBA00022679"/>
    </source>
</evidence>
<comment type="caution">
    <text evidence="14">The sequence shown here is derived from an EMBL/GenBank/DDBJ whole genome shotgun (WGS) entry which is preliminary data.</text>
</comment>
<keyword evidence="7 10" id="KW-0472">Membrane</keyword>
<dbReference type="GO" id="GO:0034737">
    <property type="term" value="F:ergosterol O-acyltransferase activity"/>
    <property type="evidence" value="ECO:0007669"/>
    <property type="project" value="TreeGrafter"/>
</dbReference>
<evidence type="ECO:0000256" key="9">
    <source>
        <dbReference type="ARBA" id="ARBA00023568"/>
    </source>
</evidence>